<dbReference type="GO" id="GO:0031499">
    <property type="term" value="C:TRAMP complex"/>
    <property type="evidence" value="ECO:0007669"/>
    <property type="project" value="TreeGrafter"/>
</dbReference>
<feature type="compositionally biased region" description="Low complexity" evidence="11">
    <location>
        <begin position="537"/>
        <end position="547"/>
    </location>
</feature>
<protein>
    <recommendedName>
        <fullName evidence="7">Zinc finger CCHC domain-containing protein 7</fullName>
    </recommendedName>
    <alternativeName>
        <fullName evidence="8">TRAMP-like complex RNA-binding factor ZCCHC7</fullName>
    </alternativeName>
</protein>
<accession>A0A0A1XKI1</accession>
<keyword evidence="2" id="KW-0479">Metal-binding</keyword>
<dbReference type="GO" id="GO:0071038">
    <property type="term" value="P:TRAMP-dependent tRNA surveillance pathway"/>
    <property type="evidence" value="ECO:0007669"/>
    <property type="project" value="TreeGrafter"/>
</dbReference>
<organism evidence="13">
    <name type="scientific">Zeugodacus cucurbitae</name>
    <name type="common">Melon fruit fly</name>
    <name type="synonym">Bactrocera cucurbitae</name>
    <dbReference type="NCBI Taxonomy" id="28588"/>
    <lineage>
        <taxon>Eukaryota</taxon>
        <taxon>Metazoa</taxon>
        <taxon>Ecdysozoa</taxon>
        <taxon>Arthropoda</taxon>
        <taxon>Hexapoda</taxon>
        <taxon>Insecta</taxon>
        <taxon>Pterygota</taxon>
        <taxon>Neoptera</taxon>
        <taxon>Endopterygota</taxon>
        <taxon>Diptera</taxon>
        <taxon>Brachycera</taxon>
        <taxon>Muscomorpha</taxon>
        <taxon>Tephritoidea</taxon>
        <taxon>Tephritidae</taxon>
        <taxon>Zeugodacus</taxon>
        <taxon>Zeugodacus</taxon>
    </lineage>
</organism>
<dbReference type="PANTHER" id="PTHR46543:SF1">
    <property type="entry name" value="ZINC FINGER CCHC DOMAIN-CONTAINING PROTEIN 7"/>
    <property type="match status" value="1"/>
</dbReference>
<feature type="compositionally biased region" description="Polar residues" evidence="11">
    <location>
        <begin position="595"/>
        <end position="604"/>
    </location>
</feature>
<evidence type="ECO:0000256" key="1">
    <source>
        <dbReference type="ARBA" id="ARBA00004123"/>
    </source>
</evidence>
<keyword evidence="5" id="KW-0862">Zinc</keyword>
<dbReference type="PROSITE" id="PS50158">
    <property type="entry name" value="ZF_CCHC"/>
    <property type="match status" value="1"/>
</dbReference>
<dbReference type="InterPro" id="IPR036875">
    <property type="entry name" value="Znf_CCHC_sf"/>
</dbReference>
<dbReference type="GO" id="GO:0071031">
    <property type="term" value="P:nuclear mRNA surveillance of mRNA 3'-end processing"/>
    <property type="evidence" value="ECO:0007669"/>
    <property type="project" value="TreeGrafter"/>
</dbReference>
<evidence type="ECO:0000313" key="13">
    <source>
        <dbReference type="EMBL" id="JAD11380.1"/>
    </source>
</evidence>
<feature type="region of interest" description="Disordered" evidence="11">
    <location>
        <begin position="1019"/>
        <end position="1045"/>
    </location>
</feature>
<feature type="compositionally biased region" description="Polar residues" evidence="11">
    <location>
        <begin position="186"/>
        <end position="199"/>
    </location>
</feature>
<evidence type="ECO:0000256" key="10">
    <source>
        <dbReference type="SAM" id="Coils"/>
    </source>
</evidence>
<evidence type="ECO:0000256" key="6">
    <source>
        <dbReference type="ARBA" id="ARBA00023242"/>
    </source>
</evidence>
<comment type="subcellular location">
    <subcellularLocation>
        <location evidence="1">Nucleus</location>
    </subcellularLocation>
</comment>
<feature type="domain" description="CCHC-type" evidence="12">
    <location>
        <begin position="794"/>
        <end position="809"/>
    </location>
</feature>
<keyword evidence="4 9" id="KW-0863">Zinc-finger</keyword>
<feature type="region of interest" description="Disordered" evidence="11">
    <location>
        <begin position="215"/>
        <end position="254"/>
    </location>
</feature>
<evidence type="ECO:0000256" key="11">
    <source>
        <dbReference type="SAM" id="MobiDB-lite"/>
    </source>
</evidence>
<dbReference type="GO" id="GO:0071037">
    <property type="term" value="P:nuclear polyadenylation-dependent snRNA catabolic process"/>
    <property type="evidence" value="ECO:0007669"/>
    <property type="project" value="TreeGrafter"/>
</dbReference>
<feature type="compositionally biased region" description="Basic and acidic residues" evidence="11">
    <location>
        <begin position="1196"/>
        <end position="1206"/>
    </location>
</feature>
<feature type="region of interest" description="Disordered" evidence="11">
    <location>
        <begin position="483"/>
        <end position="516"/>
    </location>
</feature>
<keyword evidence="6" id="KW-0539">Nucleus</keyword>
<name>A0A0A1XKI1_ZEUCU</name>
<dbReference type="GO" id="GO:0071036">
    <property type="term" value="P:nuclear polyadenylation-dependent snoRNA catabolic process"/>
    <property type="evidence" value="ECO:0007669"/>
    <property type="project" value="TreeGrafter"/>
</dbReference>
<evidence type="ECO:0000259" key="12">
    <source>
        <dbReference type="PROSITE" id="PS50158"/>
    </source>
</evidence>
<dbReference type="GO" id="GO:0008270">
    <property type="term" value="F:zinc ion binding"/>
    <property type="evidence" value="ECO:0007669"/>
    <property type="project" value="UniProtKB-KW"/>
</dbReference>
<dbReference type="InterPro" id="IPR051644">
    <property type="entry name" value="TRAMP_AT-DNA-binding"/>
</dbReference>
<proteinExistence type="predicted"/>
<feature type="compositionally biased region" description="Polar residues" evidence="11">
    <location>
        <begin position="1493"/>
        <end position="1502"/>
    </location>
</feature>
<dbReference type="SMART" id="SM00343">
    <property type="entry name" value="ZnF_C2HC"/>
    <property type="match status" value="4"/>
</dbReference>
<dbReference type="PANTHER" id="PTHR46543">
    <property type="entry name" value="ZINC FINGER CCHC DOMAIN-CONTAINING PROTEIN 7"/>
    <property type="match status" value="1"/>
</dbReference>
<dbReference type="Gene3D" id="4.10.60.10">
    <property type="entry name" value="Zinc finger, CCHC-type"/>
    <property type="match status" value="2"/>
</dbReference>
<feature type="region of interest" description="Disordered" evidence="11">
    <location>
        <begin position="584"/>
        <end position="622"/>
    </location>
</feature>
<feature type="coiled-coil region" evidence="10">
    <location>
        <begin position="1299"/>
        <end position="1336"/>
    </location>
</feature>
<reference evidence="13" key="1">
    <citation type="submission" date="2014-11" db="EMBL/GenBank/DDBJ databases">
        <authorList>
            <person name="Geib S."/>
        </authorList>
    </citation>
    <scope>NUCLEOTIDE SEQUENCE</scope>
</reference>
<feature type="region of interest" description="Disordered" evidence="11">
    <location>
        <begin position="1449"/>
        <end position="1555"/>
    </location>
</feature>
<evidence type="ECO:0000256" key="9">
    <source>
        <dbReference type="PROSITE-ProRule" id="PRU00047"/>
    </source>
</evidence>
<reference evidence="13" key="2">
    <citation type="journal article" date="2015" name="Gigascience">
        <title>Reconstructing a comprehensive transcriptome assembly of a white-pupal translocated strain of the pest fruit fly Bactrocera cucurbitae.</title>
        <authorList>
            <person name="Sim S.B."/>
            <person name="Calla B."/>
            <person name="Hall B."/>
            <person name="DeRego T."/>
            <person name="Geib S.M."/>
        </authorList>
    </citation>
    <scope>NUCLEOTIDE SEQUENCE</scope>
</reference>
<keyword evidence="10" id="KW-0175">Coiled coil</keyword>
<dbReference type="GO" id="GO:0071035">
    <property type="term" value="P:nuclear polyadenylation-dependent rRNA catabolic process"/>
    <property type="evidence" value="ECO:0007669"/>
    <property type="project" value="TreeGrafter"/>
</dbReference>
<feature type="region of interest" description="Disordered" evidence="11">
    <location>
        <begin position="1181"/>
        <end position="1206"/>
    </location>
</feature>
<feature type="compositionally biased region" description="Polar residues" evidence="11">
    <location>
        <begin position="1462"/>
        <end position="1481"/>
    </location>
</feature>
<evidence type="ECO:0000256" key="5">
    <source>
        <dbReference type="ARBA" id="ARBA00022833"/>
    </source>
</evidence>
<feature type="compositionally biased region" description="Polar residues" evidence="11">
    <location>
        <begin position="613"/>
        <end position="622"/>
    </location>
</feature>
<gene>
    <name evidence="13" type="primary">zcchc7</name>
    <name evidence="13" type="ORF">g.38729</name>
</gene>
<feature type="compositionally biased region" description="Polar residues" evidence="11">
    <location>
        <begin position="1531"/>
        <end position="1542"/>
    </location>
</feature>
<sequence length="1671" mass="186825">MDEVEIDGEDFNELEARLYGQIHHEAVDSTMADVNNTERQWVSQAQEKESVERVVTERSIIYRPAKSSQVPDTRYWVNSIKAPKSNSTSFQATTKSANQIAKTVEIEKSSRKTIDSAVLSKKEPDGNILPSSEHQKQTTEKNNEHEVYIKISERNNNTRDKDLRINPAAVVLNSKPNKKKKKQKNIQTGVTRSGPFTQQETKLQKAILIQAKKLKSKNVRNKKQKEQQQVETIVLDSSSEENDPSKSSDDDVVLIPSKPPPLITLSDSDNEGSAIQLEEENAMDASDVVMDSKTKSTDFTKPSVKCSNSTSDIAEKPVEPISSRCTSPCSVLSSDDFIGQTDRCRLLEDNCMADDQDLVLLTADVSNLVPPTLNKSIVEEGTVAAPHDSSSEDVMCTAEFTAPLDSSFTMAQTDTPSSLKKQQNYRVEQTDFRALDVYESESDITDSVYSKGTGRSRTIVNAIDSSSEADDVQKTLVNPKVKRFCKRRTSSSNRGSDAHNNEESTDDELDDGVTKTPVPFILRGSAVERCNKKLRNRSQSLSSRRMSVGTAGKAAGNMSDNEFIATLNSLVQGRENNVDKKIEETTNDGDESSNEAHINNVENKNQIEEDEPTTQPDQTSMQSVQIVDSTPTLQINTEAVPDEAMAGLDNIFASIDNMAAPTKSDDSDSEDSSNNAVEIITPVVPLPVTIEPERIDDQHDLPIRYIVYTECNLQPGGVGWNEEMKKFYNVSWHGERFTLVGVQKGMERDRKLWRIYSEDRFPKTRPYSNLKCFNCCEFGHTRAKCRRPKKPPVCYMCGESGHFEPRCPNTICLRCGNKTQVFTKSCNACTFQNRLICPICKVRGHSINLCPDKWRRYHSTTQPNVHPNSHLEFNKRKMCCICGGMGHFSDTCRSAVRFMEYPIIVSHVKSHQKSYSDMLFKSPNIGLALNLLYRPGDAVVFRMAAKSAPNGFYERFLKAVGLGSMLNRKRPSNCLAVPENSSKRAKELSGHYEPNPYGRVAREGVHSTERIFSRDLATTEAPNQVQEVSGSVTTTELNSSAGREINEPEECVAKTTSEVFVSGNALKIENEFKAPSEIPVTISGLQKSQSKDNLTVDSDSNYSFSDHFEIPPIDISTKNAILEEEEAMDAQPSTSAAARGKLLTKPVREMEPLPDFIPLADITDANMDEVDDNFDTQTGISRRFVAADTDDENDNEKDKEKEKEHNAPCEAKVYLTHFHSNYLLSPAGHDFLVQKSKECNIKARLDWTSVGHVLVIFGLMSDQDTFHKALLEKCHELMDQMNNKQLSGVKVPKRIDALIRFLRENISQLQSDLGDVNDLQKRIKNLEKTHTKANMKLAERFRRLLNMILLGQAGLCDGDKHLDKLLINLKSLINDYQAENMVPQSLREEIDSHSKVIFTSYRHDNYPELIQMYNKMEKGQKLNLNIDPLLLGQKMLDVTLTAEQKLRLEQPQVSAPSAQQSNPTSTAKKYTENNVSNSPHTPKSRLSVKQKELTQSPVAQTKITDESVTAVKGKQRTQNTLPNEAAAEVGNTKTKSNTSTPVKRQIVAPPPFINPQQKSTVVTKVKEVAQNRQSAFNHLERGNTIASAGGYGKTQVHISNLNNDRKAPSQGPSIFWSRESLRYLDECIHMAESNTELLQKLQRIQTKSLEGALSYNDYRAVIKLHGAMVGN</sequence>
<dbReference type="GO" id="GO:0071039">
    <property type="term" value="P:nuclear polyadenylation-dependent CUT catabolic process"/>
    <property type="evidence" value="ECO:0007669"/>
    <property type="project" value="TreeGrafter"/>
</dbReference>
<keyword evidence="3" id="KW-0677">Repeat</keyword>
<feature type="region of interest" description="Disordered" evidence="11">
    <location>
        <begin position="534"/>
        <end position="556"/>
    </location>
</feature>
<feature type="compositionally biased region" description="Basic and acidic residues" evidence="11">
    <location>
        <begin position="111"/>
        <end position="125"/>
    </location>
</feature>
<evidence type="ECO:0000256" key="7">
    <source>
        <dbReference type="ARBA" id="ARBA00041190"/>
    </source>
</evidence>
<dbReference type="InterPro" id="IPR001878">
    <property type="entry name" value="Znf_CCHC"/>
</dbReference>
<evidence type="ECO:0000256" key="4">
    <source>
        <dbReference type="ARBA" id="ARBA00022771"/>
    </source>
</evidence>
<feature type="compositionally biased region" description="Low complexity" evidence="11">
    <location>
        <begin position="1450"/>
        <end position="1461"/>
    </location>
</feature>
<dbReference type="EMBL" id="GBXI01002912">
    <property type="protein sequence ID" value="JAD11380.1"/>
    <property type="molecule type" value="Transcribed_RNA"/>
</dbReference>
<evidence type="ECO:0000256" key="2">
    <source>
        <dbReference type="ARBA" id="ARBA00022723"/>
    </source>
</evidence>
<feature type="compositionally biased region" description="Polar residues" evidence="11">
    <location>
        <begin position="1020"/>
        <end position="1041"/>
    </location>
</feature>
<evidence type="ECO:0000256" key="8">
    <source>
        <dbReference type="ARBA" id="ARBA00043023"/>
    </source>
</evidence>
<feature type="region of interest" description="Disordered" evidence="11">
    <location>
        <begin position="111"/>
        <end position="199"/>
    </location>
</feature>
<feature type="compositionally biased region" description="Basic and acidic residues" evidence="11">
    <location>
        <begin position="133"/>
        <end position="164"/>
    </location>
</feature>
<dbReference type="SUPFAM" id="SSF57756">
    <property type="entry name" value="Retrovirus zinc finger-like domains"/>
    <property type="match status" value="1"/>
</dbReference>
<evidence type="ECO:0000256" key="3">
    <source>
        <dbReference type="ARBA" id="ARBA00022737"/>
    </source>
</evidence>
<dbReference type="GO" id="GO:0003723">
    <property type="term" value="F:RNA binding"/>
    <property type="evidence" value="ECO:0007669"/>
    <property type="project" value="TreeGrafter"/>
</dbReference>